<dbReference type="PROSITE" id="PS50262">
    <property type="entry name" value="G_PROTEIN_RECEP_F1_2"/>
    <property type="match status" value="1"/>
</dbReference>
<dbReference type="SUPFAM" id="SSF81321">
    <property type="entry name" value="Family A G protein-coupled receptor-like"/>
    <property type="match status" value="1"/>
</dbReference>
<sequence length="311" mass="34906">MEDFNKTTTKDFILLAFSNFPQFQKLLLVAALVMYSVSVSGNLVIIVLAKAEKALHTPMYFFISVFATLEILFMSVTVPNLVSILITNNNKISFNDCFAQLYSFNAFGITECCLLAVMSFDRDLAINNPLRYGSIMSHAVCITLALIPWIVGFTTGIIPIIFTASLDFCRSHEINHFFCDLAALQSLSCSSPLISNVITSLITVFAGLAPFTFIIGFYIHILRTVLKIKNAEGKRKAFKTCSSHLIVAGIFYGTVIIMYIRPSFNDYDKFVALVYTVLIPVLNPFIYTFRNKDVKEAFKKFIFPKKKPGSF</sequence>
<feature type="transmembrane region" description="Helical" evidence="13">
    <location>
        <begin position="26"/>
        <end position="48"/>
    </location>
</feature>
<evidence type="ECO:0000256" key="5">
    <source>
        <dbReference type="ARBA" id="ARBA00022725"/>
    </source>
</evidence>
<evidence type="ECO:0000313" key="15">
    <source>
        <dbReference type="EMBL" id="KAG8449811.1"/>
    </source>
</evidence>
<dbReference type="AlphaFoldDB" id="A0A8T2K5A8"/>
<evidence type="ECO:0000313" key="16">
    <source>
        <dbReference type="Proteomes" id="UP000812440"/>
    </source>
</evidence>
<keyword evidence="5" id="KW-0552">Olfaction</keyword>
<keyword evidence="4 13" id="KW-0812">Transmembrane</keyword>
<evidence type="ECO:0000256" key="4">
    <source>
        <dbReference type="ARBA" id="ARBA00022692"/>
    </source>
</evidence>
<feature type="transmembrane region" description="Helical" evidence="13">
    <location>
        <begin position="272"/>
        <end position="289"/>
    </location>
</feature>
<evidence type="ECO:0000256" key="9">
    <source>
        <dbReference type="ARBA" id="ARBA00023157"/>
    </source>
</evidence>
<keyword evidence="9" id="KW-1015">Disulfide bond</keyword>
<keyword evidence="12" id="KW-0807">Transducer</keyword>
<feature type="domain" description="G-protein coupled receptors family 1 profile" evidence="14">
    <location>
        <begin position="41"/>
        <end position="287"/>
    </location>
</feature>
<dbReference type="PRINTS" id="PR00237">
    <property type="entry name" value="GPCRRHODOPSN"/>
</dbReference>
<keyword evidence="7" id="KW-0297">G-protein coupled receptor</keyword>
<name>A0A8T2K5A8_9PIPI</name>
<dbReference type="EMBL" id="JAACNH010000003">
    <property type="protein sequence ID" value="KAG8449811.1"/>
    <property type="molecule type" value="Genomic_DNA"/>
</dbReference>
<dbReference type="Gene3D" id="1.20.1070.10">
    <property type="entry name" value="Rhodopsin 7-helix transmembrane proteins"/>
    <property type="match status" value="1"/>
</dbReference>
<evidence type="ECO:0000256" key="1">
    <source>
        <dbReference type="ARBA" id="ARBA00004651"/>
    </source>
</evidence>
<proteinExistence type="predicted"/>
<feature type="transmembrane region" description="Helical" evidence="13">
    <location>
        <begin position="242"/>
        <end position="260"/>
    </location>
</feature>
<evidence type="ECO:0000256" key="3">
    <source>
        <dbReference type="ARBA" id="ARBA00022606"/>
    </source>
</evidence>
<keyword evidence="2" id="KW-1003">Cell membrane</keyword>
<evidence type="ECO:0000256" key="11">
    <source>
        <dbReference type="ARBA" id="ARBA00023180"/>
    </source>
</evidence>
<dbReference type="SMART" id="SM01381">
    <property type="entry name" value="7TM_GPCR_Srsx"/>
    <property type="match status" value="1"/>
</dbReference>
<evidence type="ECO:0000256" key="12">
    <source>
        <dbReference type="ARBA" id="ARBA00023224"/>
    </source>
</evidence>
<gene>
    <name evidence="15" type="ORF">GDO86_016468</name>
</gene>
<comment type="caution">
    <text evidence="15">The sequence shown here is derived from an EMBL/GenBank/DDBJ whole genome shotgun (WGS) entry which is preliminary data.</text>
</comment>
<keyword evidence="11" id="KW-0325">Glycoprotein</keyword>
<dbReference type="CDD" id="cd13954">
    <property type="entry name" value="7tmA_OR"/>
    <property type="match status" value="1"/>
</dbReference>
<keyword evidence="8 13" id="KW-0472">Membrane</keyword>
<feature type="transmembrane region" description="Helical" evidence="13">
    <location>
        <begin position="197"/>
        <end position="221"/>
    </location>
</feature>
<evidence type="ECO:0000256" key="10">
    <source>
        <dbReference type="ARBA" id="ARBA00023170"/>
    </source>
</evidence>
<evidence type="ECO:0000256" key="2">
    <source>
        <dbReference type="ARBA" id="ARBA00022475"/>
    </source>
</evidence>
<dbReference type="InterPro" id="IPR017452">
    <property type="entry name" value="GPCR_Rhodpsn_7TM"/>
</dbReference>
<keyword evidence="6 13" id="KW-1133">Transmembrane helix</keyword>
<reference evidence="15" key="1">
    <citation type="thesis" date="2020" institute="ProQuest LLC" country="789 East Eisenhower Parkway, Ann Arbor, MI, USA">
        <title>Comparative Genomics and Chromosome Evolution.</title>
        <authorList>
            <person name="Mudd A.B."/>
        </authorList>
    </citation>
    <scope>NUCLEOTIDE SEQUENCE</scope>
    <source>
        <strain evidence="15">Female2</strain>
        <tissue evidence="15">Blood</tissue>
    </source>
</reference>
<keyword evidence="3" id="KW-0716">Sensory transduction</keyword>
<feature type="transmembrane region" description="Helical" evidence="13">
    <location>
        <begin position="139"/>
        <end position="162"/>
    </location>
</feature>
<keyword evidence="16" id="KW-1185">Reference proteome</keyword>
<dbReference type="Proteomes" id="UP000812440">
    <property type="component" value="Chromosome 8_10"/>
</dbReference>
<dbReference type="InterPro" id="IPR000276">
    <property type="entry name" value="GPCR_Rhodpsn"/>
</dbReference>
<evidence type="ECO:0000256" key="7">
    <source>
        <dbReference type="ARBA" id="ARBA00023040"/>
    </source>
</evidence>
<dbReference type="Pfam" id="PF13853">
    <property type="entry name" value="7tm_4"/>
    <property type="match status" value="1"/>
</dbReference>
<evidence type="ECO:0000256" key="13">
    <source>
        <dbReference type="SAM" id="Phobius"/>
    </source>
</evidence>
<dbReference type="PANTHER" id="PTHR24242">
    <property type="entry name" value="G-PROTEIN COUPLED RECEPTOR"/>
    <property type="match status" value="1"/>
</dbReference>
<accession>A0A8T2K5A8</accession>
<dbReference type="GO" id="GO:0005886">
    <property type="term" value="C:plasma membrane"/>
    <property type="evidence" value="ECO:0007669"/>
    <property type="project" value="UniProtKB-SubCell"/>
</dbReference>
<dbReference type="GO" id="GO:0004930">
    <property type="term" value="F:G protein-coupled receptor activity"/>
    <property type="evidence" value="ECO:0007669"/>
    <property type="project" value="UniProtKB-KW"/>
</dbReference>
<dbReference type="InterPro" id="IPR000725">
    <property type="entry name" value="Olfact_rcpt"/>
</dbReference>
<dbReference type="FunFam" id="1.20.1070.10:FF:000010">
    <property type="entry name" value="Olfactory receptor"/>
    <property type="match status" value="1"/>
</dbReference>
<evidence type="ECO:0000259" key="14">
    <source>
        <dbReference type="PROSITE" id="PS50262"/>
    </source>
</evidence>
<keyword evidence="10" id="KW-0675">Receptor</keyword>
<comment type="subcellular location">
    <subcellularLocation>
        <location evidence="1">Cell membrane</location>
        <topology evidence="1">Multi-pass membrane protein</topology>
    </subcellularLocation>
</comment>
<feature type="transmembrane region" description="Helical" evidence="13">
    <location>
        <begin position="98"/>
        <end position="118"/>
    </location>
</feature>
<organism evidence="15 16">
    <name type="scientific">Hymenochirus boettgeri</name>
    <name type="common">Congo dwarf clawed frog</name>
    <dbReference type="NCBI Taxonomy" id="247094"/>
    <lineage>
        <taxon>Eukaryota</taxon>
        <taxon>Metazoa</taxon>
        <taxon>Chordata</taxon>
        <taxon>Craniata</taxon>
        <taxon>Vertebrata</taxon>
        <taxon>Euteleostomi</taxon>
        <taxon>Amphibia</taxon>
        <taxon>Batrachia</taxon>
        <taxon>Anura</taxon>
        <taxon>Pipoidea</taxon>
        <taxon>Pipidae</taxon>
        <taxon>Pipinae</taxon>
        <taxon>Hymenochirus</taxon>
    </lineage>
</organism>
<dbReference type="PANTHER" id="PTHR24242:SF403">
    <property type="entry name" value="OLFACTORY RECEPTOR 5V1-LIKE"/>
    <property type="match status" value="1"/>
</dbReference>
<dbReference type="OrthoDB" id="9891461at2759"/>
<evidence type="ECO:0000256" key="6">
    <source>
        <dbReference type="ARBA" id="ARBA00022989"/>
    </source>
</evidence>
<dbReference type="GO" id="GO:0004984">
    <property type="term" value="F:olfactory receptor activity"/>
    <property type="evidence" value="ECO:0007669"/>
    <property type="project" value="InterPro"/>
</dbReference>
<protein>
    <recommendedName>
        <fullName evidence="14">G-protein coupled receptors family 1 profile domain-containing protein</fullName>
    </recommendedName>
</protein>
<evidence type="ECO:0000256" key="8">
    <source>
        <dbReference type="ARBA" id="ARBA00023136"/>
    </source>
</evidence>
<dbReference type="PRINTS" id="PR00245">
    <property type="entry name" value="OLFACTORYR"/>
</dbReference>
<dbReference type="InterPro" id="IPR050939">
    <property type="entry name" value="Olfactory_GPCR1"/>
</dbReference>
<feature type="transmembrane region" description="Helical" evidence="13">
    <location>
        <begin position="60"/>
        <end position="86"/>
    </location>
</feature>